<dbReference type="GeneID" id="93132140"/>
<keyword evidence="1" id="KW-0238">DNA-binding</keyword>
<dbReference type="InterPro" id="IPR013762">
    <property type="entry name" value="Integrase-like_cat_sf"/>
</dbReference>
<evidence type="ECO:0000256" key="2">
    <source>
        <dbReference type="ARBA" id="ARBA00023172"/>
    </source>
</evidence>
<dbReference type="Gene3D" id="1.10.150.130">
    <property type="match status" value="1"/>
</dbReference>
<keyword evidence="2" id="KW-0233">DNA recombination</keyword>
<gene>
    <name evidence="6" type="ORF">I6H88_15050</name>
</gene>
<feature type="domain" description="Tyr recombinase" evidence="4">
    <location>
        <begin position="240"/>
        <end position="390"/>
    </location>
</feature>
<feature type="domain" description="Phage integrase SAM-like" evidence="5">
    <location>
        <begin position="107"/>
        <end position="195"/>
    </location>
</feature>
<dbReference type="Pfam" id="PF13102">
    <property type="entry name" value="Phage_int_SAM_5"/>
    <property type="match status" value="1"/>
</dbReference>
<reference evidence="6 7" key="1">
    <citation type="submission" date="2020-12" db="EMBL/GenBank/DDBJ databases">
        <title>FDA dAtabase for Regulatory Grade micrObial Sequences (FDA-ARGOS): Supporting development and validation of Infectious Disease Dx tests.</title>
        <authorList>
            <person name="Kerrigan L."/>
            <person name="Long C."/>
            <person name="Tallon L."/>
            <person name="Sadzewicz L."/>
            <person name="Zhao X."/>
            <person name="Boylan J."/>
            <person name="Ott S."/>
            <person name="Bowen H."/>
            <person name="Vavikolanu K."/>
            <person name="Mehta A."/>
            <person name="Aluvathingal J."/>
            <person name="Nadendla S."/>
            <person name="Yan Y."/>
            <person name="Sichtig H."/>
        </authorList>
    </citation>
    <scope>NUCLEOTIDE SEQUENCE [LARGE SCALE GENOMIC DNA]</scope>
    <source>
        <strain evidence="6 7">FDAARGOS_1031</strain>
    </source>
</reference>
<dbReference type="OrthoDB" id="1493636at2"/>
<dbReference type="InterPro" id="IPR002104">
    <property type="entry name" value="Integrase_catalytic"/>
</dbReference>
<evidence type="ECO:0000259" key="4">
    <source>
        <dbReference type="Pfam" id="PF00589"/>
    </source>
</evidence>
<organism evidence="6 7">
    <name type="scientific">Elizabethkingia bruuniana</name>
    <dbReference type="NCBI Taxonomy" id="1756149"/>
    <lineage>
        <taxon>Bacteria</taxon>
        <taxon>Pseudomonadati</taxon>
        <taxon>Bacteroidota</taxon>
        <taxon>Flavobacteriia</taxon>
        <taxon>Flavobacteriales</taxon>
        <taxon>Weeksellaceae</taxon>
        <taxon>Elizabethkingia</taxon>
    </lineage>
</organism>
<dbReference type="GO" id="GO:0006310">
    <property type="term" value="P:DNA recombination"/>
    <property type="evidence" value="ECO:0007669"/>
    <property type="project" value="UniProtKB-KW"/>
</dbReference>
<dbReference type="EMBL" id="CP067018">
    <property type="protein sequence ID" value="QQN57750.1"/>
    <property type="molecule type" value="Genomic_DNA"/>
</dbReference>
<dbReference type="RefSeq" id="WP_034870178.1">
    <property type="nucleotide sequence ID" value="NZ_CBCSDR010000003.1"/>
</dbReference>
<dbReference type="Proteomes" id="UP000595426">
    <property type="component" value="Chromosome"/>
</dbReference>
<sequence length="409" mass="48383">MTFNFYLSSKESTKNINLTITENNFTYSFRTILRIPEPDWDAKKQRPKNIYLKKYKKLNNRIDRLKTIISAYINNQKAQGKQIKQRSLSREIHKVCTEKQISYHEESLLNFMQLYIQSKNGIICNSTYKRYKVFFNLIQRFEGTMMSQLMIQDVNSEFIKKILSFGQEELYSENTIYRTIHFVKTILNYAERQGIRTSVRDLDIKREKQKKEIISLTEDDLLKIKHTEVPNELEPAKDWLVISCFTGQRFSDFMKFSQEKLLDVQGKTCIKFIQQKTKKEILLPLHPVVLNILQKNNGYFPKALDIKKYNQDIKRVAEMAGLDNILRANKRIGHRVKNILVEKWQAITSHIGRRTFATNFYGRIPTPLLMEATGHSTEQIFMKYINAFDKERIILLGNHFDDIYKKMTA</sequence>
<keyword evidence="3" id="KW-0175">Coiled coil</keyword>
<evidence type="ECO:0000313" key="7">
    <source>
        <dbReference type="Proteomes" id="UP000595426"/>
    </source>
</evidence>
<dbReference type="InterPro" id="IPR025269">
    <property type="entry name" value="SAM-like_dom"/>
</dbReference>
<dbReference type="GO" id="GO:0015074">
    <property type="term" value="P:DNA integration"/>
    <property type="evidence" value="ECO:0007669"/>
    <property type="project" value="InterPro"/>
</dbReference>
<feature type="coiled-coil region" evidence="3">
    <location>
        <begin position="48"/>
        <end position="75"/>
    </location>
</feature>
<dbReference type="InterPro" id="IPR011010">
    <property type="entry name" value="DNA_brk_join_enz"/>
</dbReference>
<protein>
    <submittedName>
        <fullName evidence="6">Phage integrase SAM-like domain-containing protein</fullName>
    </submittedName>
</protein>
<evidence type="ECO:0000259" key="5">
    <source>
        <dbReference type="Pfam" id="PF13102"/>
    </source>
</evidence>
<dbReference type="AlphaFoldDB" id="A0A7T7UWZ5"/>
<evidence type="ECO:0000256" key="1">
    <source>
        <dbReference type="ARBA" id="ARBA00023125"/>
    </source>
</evidence>
<dbReference type="GO" id="GO:0003677">
    <property type="term" value="F:DNA binding"/>
    <property type="evidence" value="ECO:0007669"/>
    <property type="project" value="UniProtKB-KW"/>
</dbReference>
<proteinExistence type="predicted"/>
<name>A0A7T7UWZ5_9FLAO</name>
<keyword evidence="7" id="KW-1185">Reference proteome</keyword>
<dbReference type="SUPFAM" id="SSF56349">
    <property type="entry name" value="DNA breaking-rejoining enzymes"/>
    <property type="match status" value="1"/>
</dbReference>
<accession>A0A7T7UWZ5</accession>
<dbReference type="Pfam" id="PF00589">
    <property type="entry name" value="Phage_integrase"/>
    <property type="match status" value="1"/>
</dbReference>
<evidence type="ECO:0000313" key="6">
    <source>
        <dbReference type="EMBL" id="QQN57750.1"/>
    </source>
</evidence>
<evidence type="ECO:0000256" key="3">
    <source>
        <dbReference type="SAM" id="Coils"/>
    </source>
</evidence>
<dbReference type="InterPro" id="IPR010998">
    <property type="entry name" value="Integrase_recombinase_N"/>
</dbReference>
<dbReference type="KEGG" id="egm:AYC65_04455"/>
<dbReference type="Gene3D" id="1.10.443.10">
    <property type="entry name" value="Intergrase catalytic core"/>
    <property type="match status" value="1"/>
</dbReference>